<dbReference type="Gene3D" id="3.90.120.10">
    <property type="entry name" value="DNA Methylase, subunit A, domain 2"/>
    <property type="match status" value="1"/>
</dbReference>
<dbReference type="GO" id="GO:0003886">
    <property type="term" value="F:DNA (cytosine-5-)-methyltransferase activity"/>
    <property type="evidence" value="ECO:0007669"/>
    <property type="project" value="TreeGrafter"/>
</dbReference>
<dbReference type="Proteomes" id="UP001237642">
    <property type="component" value="Unassembled WGS sequence"/>
</dbReference>
<dbReference type="GO" id="GO:0005634">
    <property type="term" value="C:nucleus"/>
    <property type="evidence" value="ECO:0007669"/>
    <property type="project" value="TreeGrafter"/>
</dbReference>
<dbReference type="GO" id="GO:0044027">
    <property type="term" value="P:negative regulation of gene expression via chromosomal CpG island methylation"/>
    <property type="evidence" value="ECO:0007669"/>
    <property type="project" value="TreeGrafter"/>
</dbReference>
<dbReference type="Gene3D" id="3.40.50.150">
    <property type="entry name" value="Vaccinia Virus protein VP39"/>
    <property type="match status" value="1"/>
</dbReference>
<gene>
    <name evidence="1" type="ORF">POM88_035014</name>
</gene>
<evidence type="ECO:0000313" key="2">
    <source>
        <dbReference type="Proteomes" id="UP001237642"/>
    </source>
</evidence>
<dbReference type="EMBL" id="JAUIZM010000008">
    <property type="protein sequence ID" value="KAK1368922.1"/>
    <property type="molecule type" value="Genomic_DNA"/>
</dbReference>
<organism evidence="1 2">
    <name type="scientific">Heracleum sosnowskyi</name>
    <dbReference type="NCBI Taxonomy" id="360622"/>
    <lineage>
        <taxon>Eukaryota</taxon>
        <taxon>Viridiplantae</taxon>
        <taxon>Streptophyta</taxon>
        <taxon>Embryophyta</taxon>
        <taxon>Tracheophyta</taxon>
        <taxon>Spermatophyta</taxon>
        <taxon>Magnoliopsida</taxon>
        <taxon>eudicotyledons</taxon>
        <taxon>Gunneridae</taxon>
        <taxon>Pentapetalae</taxon>
        <taxon>asterids</taxon>
        <taxon>campanulids</taxon>
        <taxon>Apiales</taxon>
        <taxon>Apiaceae</taxon>
        <taxon>Apioideae</taxon>
        <taxon>apioid superclade</taxon>
        <taxon>Tordylieae</taxon>
        <taxon>Tordyliinae</taxon>
        <taxon>Heracleum</taxon>
    </lineage>
</organism>
<dbReference type="InterPro" id="IPR050390">
    <property type="entry name" value="C5-Methyltransferase"/>
</dbReference>
<dbReference type="AlphaFoldDB" id="A0AAD8HMI8"/>
<name>A0AAD8HMI8_9APIA</name>
<sequence>MSARFKSQRLVTKWAVDINIHECESLKKNHPETKTSFSFVTWVAGKGIITNEFKEIIVGSDSELPSKLEKSNFLGDVITDLPKDERKYDTAPRTDFQRFISLKKQDLFGLDTTGMNGVCQIPKTKGASFRDLPGILVSKDNKVKLDPSVVRPRLPSKKYLVPNYALKFEKDR</sequence>
<proteinExistence type="predicted"/>
<dbReference type="GO" id="GO:0003677">
    <property type="term" value="F:DNA binding"/>
    <property type="evidence" value="ECO:0007669"/>
    <property type="project" value="TreeGrafter"/>
</dbReference>
<dbReference type="PANTHER" id="PTHR10629">
    <property type="entry name" value="CYTOSINE-SPECIFIC METHYLTRANSFERASE"/>
    <property type="match status" value="1"/>
</dbReference>
<evidence type="ECO:0000313" key="1">
    <source>
        <dbReference type="EMBL" id="KAK1368922.1"/>
    </source>
</evidence>
<reference evidence="1" key="1">
    <citation type="submission" date="2023-02" db="EMBL/GenBank/DDBJ databases">
        <title>Genome of toxic invasive species Heracleum sosnowskyi carries increased number of genes despite the absence of recent whole-genome duplications.</title>
        <authorList>
            <person name="Schelkunov M."/>
            <person name="Shtratnikova V."/>
            <person name="Makarenko M."/>
            <person name="Klepikova A."/>
            <person name="Omelchenko D."/>
            <person name="Novikova G."/>
            <person name="Obukhova E."/>
            <person name="Bogdanov V."/>
            <person name="Penin A."/>
            <person name="Logacheva M."/>
        </authorList>
    </citation>
    <scope>NUCLEOTIDE SEQUENCE</scope>
    <source>
        <strain evidence="1">Hsosn_3</strain>
        <tissue evidence="1">Leaf</tissue>
    </source>
</reference>
<protein>
    <submittedName>
        <fullName evidence="1">Uncharacterized protein</fullName>
    </submittedName>
</protein>
<reference evidence="1" key="2">
    <citation type="submission" date="2023-05" db="EMBL/GenBank/DDBJ databases">
        <authorList>
            <person name="Schelkunov M.I."/>
        </authorList>
    </citation>
    <scope>NUCLEOTIDE SEQUENCE</scope>
    <source>
        <strain evidence="1">Hsosn_3</strain>
        <tissue evidence="1">Leaf</tissue>
    </source>
</reference>
<accession>A0AAD8HMI8</accession>
<dbReference type="InterPro" id="IPR029063">
    <property type="entry name" value="SAM-dependent_MTases_sf"/>
</dbReference>
<dbReference type="PANTHER" id="PTHR10629:SF42">
    <property type="entry name" value="DNA (CYTOSINE-5)-METHYLTRANSFERASE CMT1-RELATED"/>
    <property type="match status" value="1"/>
</dbReference>
<keyword evidence="2" id="KW-1185">Reference proteome</keyword>
<comment type="caution">
    <text evidence="1">The sequence shown here is derived from an EMBL/GenBank/DDBJ whole genome shotgun (WGS) entry which is preliminary data.</text>
</comment>